<organism evidence="1 2">
    <name type="scientific">Trametes coccinea (strain BRFM310)</name>
    <name type="common">Pycnoporus coccineus</name>
    <dbReference type="NCBI Taxonomy" id="1353009"/>
    <lineage>
        <taxon>Eukaryota</taxon>
        <taxon>Fungi</taxon>
        <taxon>Dikarya</taxon>
        <taxon>Basidiomycota</taxon>
        <taxon>Agaricomycotina</taxon>
        <taxon>Agaricomycetes</taxon>
        <taxon>Polyporales</taxon>
        <taxon>Polyporaceae</taxon>
        <taxon>Trametes</taxon>
    </lineage>
</organism>
<sequence>MKTVHALGLLKPSNVLNLESAAGRPHVRRPWYVICFEPYHITHISFQSKYPLIISDATAQLNAFRVAGIAVQGPLVTAVLRAHILHKAPELLRPESTFKLSASWVKRFVRDVLNWSSRKSTQTARKVPQNGADLCELAFLRLVFAIRFHRIKPSMIVNADQTGVLLMPSGKQTYEVKGSKDVIVHAHDEKRQMTVVVASSSDGKILPFQSVWGGSTEASLPAKDAPRRGEADRLGFVYAHGDTRHWSSKETTKKWVLEVLDPFLERRRAEDPELREDPDWKAILFIDVWPIHIAKKLPDDFLPWMKATHSHIIVIFVPGGCICSRCRTSRVLTCLPQVPAFSSPPMWDSSALSNISSNRQL</sequence>
<accession>A0A1Y2J3F0</accession>
<reference evidence="1 2" key="1">
    <citation type="journal article" date="2015" name="Biotechnol. Biofuels">
        <title>Enhanced degradation of softwood versus hardwood by the white-rot fungus Pycnoporus coccineus.</title>
        <authorList>
            <person name="Couturier M."/>
            <person name="Navarro D."/>
            <person name="Chevret D."/>
            <person name="Henrissat B."/>
            <person name="Piumi F."/>
            <person name="Ruiz-Duenas F.J."/>
            <person name="Martinez A.T."/>
            <person name="Grigoriev I.V."/>
            <person name="Riley R."/>
            <person name="Lipzen A."/>
            <person name="Berrin J.G."/>
            <person name="Master E.R."/>
            <person name="Rosso M.N."/>
        </authorList>
    </citation>
    <scope>NUCLEOTIDE SEQUENCE [LARGE SCALE GENOMIC DNA]</scope>
    <source>
        <strain evidence="1 2">BRFM310</strain>
    </source>
</reference>
<dbReference type="STRING" id="1353009.A0A1Y2J3F0"/>
<evidence type="ECO:0008006" key="3">
    <source>
        <dbReference type="Google" id="ProtNLM"/>
    </source>
</evidence>
<dbReference type="AlphaFoldDB" id="A0A1Y2J3F0"/>
<evidence type="ECO:0000313" key="1">
    <source>
        <dbReference type="EMBL" id="OSD06981.1"/>
    </source>
</evidence>
<dbReference type="OrthoDB" id="3341102at2759"/>
<evidence type="ECO:0000313" key="2">
    <source>
        <dbReference type="Proteomes" id="UP000193067"/>
    </source>
</evidence>
<protein>
    <recommendedName>
        <fullName evidence="3">DDE-1 domain-containing protein</fullName>
    </recommendedName>
</protein>
<dbReference type="Proteomes" id="UP000193067">
    <property type="component" value="Unassembled WGS sequence"/>
</dbReference>
<gene>
    <name evidence="1" type="ORF">PYCCODRAFT_1359876</name>
</gene>
<dbReference type="EMBL" id="KZ084089">
    <property type="protein sequence ID" value="OSD06981.1"/>
    <property type="molecule type" value="Genomic_DNA"/>
</dbReference>
<keyword evidence="2" id="KW-1185">Reference proteome</keyword>
<name>A0A1Y2J3F0_TRAC3</name>
<proteinExistence type="predicted"/>